<comment type="similarity">
    <text evidence="11">Belongs to the glycosyltransferase 51 family.</text>
</comment>
<dbReference type="AlphaFoldDB" id="A0A917FM82"/>
<comment type="pathway">
    <text evidence="11">Cell wall biogenesis; peptidoglycan biosynthesis.</text>
</comment>
<sequence length="202" mass="22950">MRWFNPPTTAFMLQRMYSQEHDRIEIQHEWRDITDIAPALAMSVIASEDQKFADHWGFDLAAIEQVLEDRQNGEKMRGASTISQQLAKNLFLWPGRSWVRKGLEVYFTGAIEVMIPKRRILELYLNVAEFGDGIYGAEAAAQAIFGVPAQSLSAHQSALLAARLPAPRRYAIQPPSDYMNQRARWIEQQVKQLGGEGYLDGL</sequence>
<evidence type="ECO:0000256" key="2">
    <source>
        <dbReference type="ARBA" id="ARBA00022519"/>
    </source>
</evidence>
<keyword evidence="14" id="KW-1185">Reference proteome</keyword>
<dbReference type="InterPro" id="IPR036950">
    <property type="entry name" value="PBP_transglycosylase"/>
</dbReference>
<evidence type="ECO:0000256" key="11">
    <source>
        <dbReference type="HAMAP-Rule" id="MF_00766"/>
    </source>
</evidence>
<dbReference type="GO" id="GO:0009274">
    <property type="term" value="C:peptidoglycan-based cell wall"/>
    <property type="evidence" value="ECO:0007669"/>
    <property type="project" value="InterPro"/>
</dbReference>
<comment type="function">
    <text evidence="11">Peptidoglycan polymerase that catalyzes glycan chain elongation from lipid-linked precursors.</text>
</comment>
<keyword evidence="6 11" id="KW-0133">Cell shape</keyword>
<dbReference type="GO" id="GO:0071555">
    <property type="term" value="P:cell wall organization"/>
    <property type="evidence" value="ECO:0007669"/>
    <property type="project" value="UniProtKB-KW"/>
</dbReference>
<evidence type="ECO:0000259" key="12">
    <source>
        <dbReference type="Pfam" id="PF00912"/>
    </source>
</evidence>
<dbReference type="GO" id="GO:0016763">
    <property type="term" value="F:pentosyltransferase activity"/>
    <property type="evidence" value="ECO:0007669"/>
    <property type="project" value="InterPro"/>
</dbReference>
<proteinExistence type="inferred from homology"/>
<keyword evidence="1 11" id="KW-1003">Cell membrane</keyword>
<keyword evidence="2 11" id="KW-0997">Cell inner membrane</keyword>
<reference evidence="13" key="1">
    <citation type="journal article" date="2014" name="Int. J. Syst. Evol. Microbiol.">
        <title>Complete genome sequence of Corynebacterium casei LMG S-19264T (=DSM 44701T), isolated from a smear-ripened cheese.</title>
        <authorList>
            <consortium name="US DOE Joint Genome Institute (JGI-PGF)"/>
            <person name="Walter F."/>
            <person name="Albersmeier A."/>
            <person name="Kalinowski J."/>
            <person name="Ruckert C."/>
        </authorList>
    </citation>
    <scope>NUCLEOTIDE SEQUENCE</scope>
    <source>
        <strain evidence="13">CGMCC 1.12181</strain>
    </source>
</reference>
<evidence type="ECO:0000313" key="14">
    <source>
        <dbReference type="Proteomes" id="UP000605253"/>
    </source>
</evidence>
<dbReference type="GO" id="GO:0008955">
    <property type="term" value="F:peptidoglycan glycosyltransferase activity"/>
    <property type="evidence" value="ECO:0007669"/>
    <property type="project" value="UniProtKB-UniRule"/>
</dbReference>
<evidence type="ECO:0000313" key="13">
    <source>
        <dbReference type="EMBL" id="GGF93340.1"/>
    </source>
</evidence>
<evidence type="ECO:0000256" key="1">
    <source>
        <dbReference type="ARBA" id="ARBA00022475"/>
    </source>
</evidence>
<keyword evidence="9 11" id="KW-0472">Membrane</keyword>
<keyword evidence="5 11" id="KW-0812">Transmembrane</keyword>
<keyword evidence="3 11" id="KW-0328">Glycosyltransferase</keyword>
<dbReference type="EMBL" id="BMEO01000004">
    <property type="protein sequence ID" value="GGF93340.1"/>
    <property type="molecule type" value="Genomic_DNA"/>
</dbReference>
<dbReference type="GO" id="GO:0008360">
    <property type="term" value="P:regulation of cell shape"/>
    <property type="evidence" value="ECO:0007669"/>
    <property type="project" value="UniProtKB-KW"/>
</dbReference>
<dbReference type="HAMAP" id="MF_00766">
    <property type="entry name" value="PGT_MtgA"/>
    <property type="match status" value="1"/>
</dbReference>
<evidence type="ECO:0000256" key="8">
    <source>
        <dbReference type="ARBA" id="ARBA00022989"/>
    </source>
</evidence>
<keyword evidence="7 11" id="KW-0573">Peptidoglycan synthesis</keyword>
<dbReference type="InterPro" id="IPR001264">
    <property type="entry name" value="Glyco_trans_51"/>
</dbReference>
<dbReference type="InterPro" id="IPR023346">
    <property type="entry name" value="Lysozyme-like_dom_sf"/>
</dbReference>
<evidence type="ECO:0000256" key="10">
    <source>
        <dbReference type="ARBA" id="ARBA00023316"/>
    </source>
</evidence>
<evidence type="ECO:0000256" key="9">
    <source>
        <dbReference type="ARBA" id="ARBA00023136"/>
    </source>
</evidence>
<dbReference type="Pfam" id="PF00912">
    <property type="entry name" value="Transgly"/>
    <property type="match status" value="1"/>
</dbReference>
<evidence type="ECO:0000256" key="6">
    <source>
        <dbReference type="ARBA" id="ARBA00022960"/>
    </source>
</evidence>
<dbReference type="PANTHER" id="PTHR30400">
    <property type="entry name" value="MONOFUNCTIONAL BIOSYNTHETIC PEPTIDOGLYCAN TRANSGLYCOSYLASE"/>
    <property type="match status" value="1"/>
</dbReference>
<evidence type="ECO:0000256" key="3">
    <source>
        <dbReference type="ARBA" id="ARBA00022676"/>
    </source>
</evidence>
<feature type="domain" description="Glycosyl transferase family 51" evidence="12">
    <location>
        <begin position="25"/>
        <end position="189"/>
    </location>
</feature>
<dbReference type="EC" id="2.4.99.28" evidence="11"/>
<keyword evidence="10 11" id="KW-0961">Cell wall biogenesis/degradation</keyword>
<keyword evidence="4 11" id="KW-0808">Transferase</keyword>
<keyword evidence="8 11" id="KW-1133">Transmembrane helix</keyword>
<comment type="caution">
    <text evidence="13">The sequence shown here is derived from an EMBL/GenBank/DDBJ whole genome shotgun (WGS) entry which is preliminary data.</text>
</comment>
<reference evidence="13" key="2">
    <citation type="submission" date="2020-09" db="EMBL/GenBank/DDBJ databases">
        <authorList>
            <person name="Sun Q."/>
            <person name="Zhou Y."/>
        </authorList>
    </citation>
    <scope>NUCLEOTIDE SEQUENCE</scope>
    <source>
        <strain evidence="13">CGMCC 1.12181</strain>
    </source>
</reference>
<dbReference type="Gene3D" id="1.10.3810.10">
    <property type="entry name" value="Biosynthetic peptidoglycan transglycosylase-like"/>
    <property type="match status" value="1"/>
</dbReference>
<evidence type="ECO:0000256" key="7">
    <source>
        <dbReference type="ARBA" id="ARBA00022984"/>
    </source>
</evidence>
<accession>A0A917FM82</accession>
<dbReference type="GO" id="GO:0009252">
    <property type="term" value="P:peptidoglycan biosynthetic process"/>
    <property type="evidence" value="ECO:0007669"/>
    <property type="project" value="UniProtKB-UniRule"/>
</dbReference>
<dbReference type="Proteomes" id="UP000605253">
    <property type="component" value="Unassembled WGS sequence"/>
</dbReference>
<dbReference type="NCBIfam" id="TIGR02070">
    <property type="entry name" value="mono_pep_trsgly"/>
    <property type="match status" value="1"/>
</dbReference>
<comment type="catalytic activity">
    <reaction evidence="11">
        <text>[GlcNAc-(1-&gt;4)-Mur2Ac(oyl-L-Ala-gamma-D-Glu-L-Lys-D-Ala-D-Ala)](n)-di-trans,octa-cis-undecaprenyl diphosphate + beta-D-GlcNAc-(1-&gt;4)-Mur2Ac(oyl-L-Ala-gamma-D-Glu-L-Lys-D-Ala-D-Ala)-di-trans,octa-cis-undecaprenyl diphosphate = [GlcNAc-(1-&gt;4)-Mur2Ac(oyl-L-Ala-gamma-D-Glu-L-Lys-D-Ala-D-Ala)](n+1)-di-trans,octa-cis-undecaprenyl diphosphate + di-trans,octa-cis-undecaprenyl diphosphate + H(+)</text>
        <dbReference type="Rhea" id="RHEA:23708"/>
        <dbReference type="Rhea" id="RHEA-COMP:9602"/>
        <dbReference type="Rhea" id="RHEA-COMP:9603"/>
        <dbReference type="ChEBI" id="CHEBI:15378"/>
        <dbReference type="ChEBI" id="CHEBI:58405"/>
        <dbReference type="ChEBI" id="CHEBI:60033"/>
        <dbReference type="ChEBI" id="CHEBI:78435"/>
        <dbReference type="EC" id="2.4.99.28"/>
    </reaction>
</comment>
<dbReference type="SUPFAM" id="SSF53955">
    <property type="entry name" value="Lysozyme-like"/>
    <property type="match status" value="1"/>
</dbReference>
<gene>
    <name evidence="11 13" type="primary">mtgA</name>
    <name evidence="13" type="ORF">GCM10011365_13220</name>
</gene>
<dbReference type="InterPro" id="IPR011812">
    <property type="entry name" value="Pep_trsgly"/>
</dbReference>
<organism evidence="13 14">
    <name type="scientific">Marinicella pacifica</name>
    <dbReference type="NCBI Taxonomy" id="1171543"/>
    <lineage>
        <taxon>Bacteria</taxon>
        <taxon>Pseudomonadati</taxon>
        <taxon>Pseudomonadota</taxon>
        <taxon>Gammaproteobacteria</taxon>
        <taxon>Lysobacterales</taxon>
        <taxon>Marinicellaceae</taxon>
        <taxon>Marinicella</taxon>
    </lineage>
</organism>
<name>A0A917FM82_9GAMM</name>
<evidence type="ECO:0000256" key="4">
    <source>
        <dbReference type="ARBA" id="ARBA00022679"/>
    </source>
</evidence>
<protein>
    <recommendedName>
        <fullName evidence="11">Biosynthetic peptidoglycan transglycosylase</fullName>
        <ecNumber evidence="11">2.4.99.28</ecNumber>
    </recommendedName>
    <alternativeName>
        <fullName evidence="11">Glycan polymerase</fullName>
    </alternativeName>
    <alternativeName>
        <fullName evidence="11">Peptidoglycan glycosyltransferase MtgA</fullName>
        <shortName evidence="11">PGT</shortName>
    </alternativeName>
</protein>
<dbReference type="PANTHER" id="PTHR30400:SF0">
    <property type="entry name" value="BIOSYNTHETIC PEPTIDOGLYCAN TRANSGLYCOSYLASE"/>
    <property type="match status" value="1"/>
</dbReference>
<dbReference type="GO" id="GO:0005886">
    <property type="term" value="C:plasma membrane"/>
    <property type="evidence" value="ECO:0007669"/>
    <property type="project" value="UniProtKB-SubCell"/>
</dbReference>
<comment type="subcellular location">
    <subcellularLocation>
        <location evidence="11">Cell inner membrane</location>
        <topology evidence="11">Single-pass membrane protein</topology>
    </subcellularLocation>
</comment>
<evidence type="ECO:0000256" key="5">
    <source>
        <dbReference type="ARBA" id="ARBA00022692"/>
    </source>
</evidence>